<proteinExistence type="inferred from homology"/>
<dbReference type="InterPro" id="IPR013325">
    <property type="entry name" value="RNA_pol_sigma_r2"/>
</dbReference>
<keyword evidence="5" id="KW-0804">Transcription</keyword>
<keyword evidence="3" id="KW-0731">Sigma factor</keyword>
<dbReference type="NCBIfam" id="TIGR02937">
    <property type="entry name" value="sigma70-ECF"/>
    <property type="match status" value="1"/>
</dbReference>
<dbReference type="Gene3D" id="1.10.1740.10">
    <property type="match status" value="1"/>
</dbReference>
<keyword evidence="4" id="KW-0238">DNA-binding</keyword>
<dbReference type="EMBL" id="JBHTBY010000006">
    <property type="protein sequence ID" value="MFC7320733.1"/>
    <property type="molecule type" value="Genomic_DNA"/>
</dbReference>
<dbReference type="Proteomes" id="UP001596494">
    <property type="component" value="Unassembled WGS sequence"/>
</dbReference>
<comment type="similarity">
    <text evidence="1">Belongs to the sigma-70 factor family. ECF subfamily.</text>
</comment>
<dbReference type="SUPFAM" id="SSF88659">
    <property type="entry name" value="Sigma3 and sigma4 domains of RNA polymerase sigma factors"/>
    <property type="match status" value="1"/>
</dbReference>
<dbReference type="InterPro" id="IPR007627">
    <property type="entry name" value="RNA_pol_sigma70_r2"/>
</dbReference>
<feature type="domain" description="RNA polymerase sigma-70 region 4" evidence="7">
    <location>
        <begin position="117"/>
        <end position="164"/>
    </location>
</feature>
<keyword evidence="9" id="KW-1185">Reference proteome</keyword>
<accession>A0ABW2K3M5</accession>
<evidence type="ECO:0000256" key="1">
    <source>
        <dbReference type="ARBA" id="ARBA00010641"/>
    </source>
</evidence>
<dbReference type="RefSeq" id="WP_289214336.1">
    <property type="nucleotide sequence ID" value="NZ_JAPVRC010000001.1"/>
</dbReference>
<dbReference type="Pfam" id="PF04542">
    <property type="entry name" value="Sigma70_r2"/>
    <property type="match status" value="1"/>
</dbReference>
<evidence type="ECO:0000256" key="3">
    <source>
        <dbReference type="ARBA" id="ARBA00023082"/>
    </source>
</evidence>
<sequence length="175" mass="21296">MEPFFEKFYDKYHNDLYQYVFYMVKNRHVTEDLVQDIYIKVLRSYENFDGKSTEKTWLFSIARHVTIDYFRKQGRTRKRFMEFFNWNDNEEILRDKESLPEELMEKNEQSRRIYHGLDQCTTDQKNVIILRFIQGMSIHETAETLGFSESKVKTTQHRGLKVLKRVLEKEGEVVE</sequence>
<evidence type="ECO:0000256" key="5">
    <source>
        <dbReference type="ARBA" id="ARBA00023163"/>
    </source>
</evidence>
<comment type="caution">
    <text evidence="8">The sequence shown here is derived from an EMBL/GenBank/DDBJ whole genome shotgun (WGS) entry which is preliminary data.</text>
</comment>
<keyword evidence="2" id="KW-0805">Transcription regulation</keyword>
<dbReference type="CDD" id="cd06171">
    <property type="entry name" value="Sigma70_r4"/>
    <property type="match status" value="1"/>
</dbReference>
<evidence type="ECO:0000313" key="8">
    <source>
        <dbReference type="EMBL" id="MFC7320733.1"/>
    </source>
</evidence>
<evidence type="ECO:0000313" key="9">
    <source>
        <dbReference type="Proteomes" id="UP001596494"/>
    </source>
</evidence>
<gene>
    <name evidence="8" type="primary">sigX</name>
    <name evidence="8" type="ORF">ACFQMN_07550</name>
</gene>
<dbReference type="NCBIfam" id="NF007217">
    <property type="entry name" value="PRK09639.1-1"/>
    <property type="match status" value="1"/>
</dbReference>
<name>A0ABW2K3M5_9BACI</name>
<feature type="domain" description="RNA polymerase sigma-70 region 2" evidence="6">
    <location>
        <begin position="8"/>
        <end position="76"/>
    </location>
</feature>
<dbReference type="InterPro" id="IPR039425">
    <property type="entry name" value="RNA_pol_sigma-70-like"/>
</dbReference>
<evidence type="ECO:0000256" key="4">
    <source>
        <dbReference type="ARBA" id="ARBA00023125"/>
    </source>
</evidence>
<dbReference type="Pfam" id="PF04545">
    <property type="entry name" value="Sigma70_r4"/>
    <property type="match status" value="1"/>
</dbReference>
<evidence type="ECO:0000256" key="2">
    <source>
        <dbReference type="ARBA" id="ARBA00023015"/>
    </source>
</evidence>
<dbReference type="InterPro" id="IPR014284">
    <property type="entry name" value="RNA_pol_sigma-70_dom"/>
</dbReference>
<dbReference type="SUPFAM" id="SSF88946">
    <property type="entry name" value="Sigma2 domain of RNA polymerase sigma factors"/>
    <property type="match status" value="1"/>
</dbReference>
<reference evidence="9" key="1">
    <citation type="journal article" date="2019" name="Int. J. Syst. Evol. Microbiol.">
        <title>The Global Catalogue of Microorganisms (GCM) 10K type strain sequencing project: providing services to taxonomists for standard genome sequencing and annotation.</title>
        <authorList>
            <consortium name="The Broad Institute Genomics Platform"/>
            <consortium name="The Broad Institute Genome Sequencing Center for Infectious Disease"/>
            <person name="Wu L."/>
            <person name="Ma J."/>
        </authorList>
    </citation>
    <scope>NUCLEOTIDE SEQUENCE [LARGE SCALE GENOMIC DNA]</scope>
    <source>
        <strain evidence="9">CCUG 73951</strain>
    </source>
</reference>
<evidence type="ECO:0000259" key="7">
    <source>
        <dbReference type="Pfam" id="PF04545"/>
    </source>
</evidence>
<dbReference type="PANTHER" id="PTHR43133:SF60">
    <property type="entry name" value="RNA POLYMERASE SIGMA FACTOR SIGV"/>
    <property type="match status" value="1"/>
</dbReference>
<protein>
    <submittedName>
        <fullName evidence="8">RNA polymerase sigma factor SigX</fullName>
    </submittedName>
</protein>
<dbReference type="Gene3D" id="1.10.10.10">
    <property type="entry name" value="Winged helix-like DNA-binding domain superfamily/Winged helix DNA-binding domain"/>
    <property type="match status" value="1"/>
</dbReference>
<dbReference type="InterPro" id="IPR036388">
    <property type="entry name" value="WH-like_DNA-bd_sf"/>
</dbReference>
<dbReference type="InterPro" id="IPR013324">
    <property type="entry name" value="RNA_pol_sigma_r3/r4-like"/>
</dbReference>
<dbReference type="InterPro" id="IPR007630">
    <property type="entry name" value="RNA_pol_sigma70_r4"/>
</dbReference>
<organism evidence="8 9">
    <name type="scientific">Halobacillus campisalis</name>
    <dbReference type="NCBI Taxonomy" id="435909"/>
    <lineage>
        <taxon>Bacteria</taxon>
        <taxon>Bacillati</taxon>
        <taxon>Bacillota</taxon>
        <taxon>Bacilli</taxon>
        <taxon>Bacillales</taxon>
        <taxon>Bacillaceae</taxon>
        <taxon>Halobacillus</taxon>
    </lineage>
</organism>
<dbReference type="PANTHER" id="PTHR43133">
    <property type="entry name" value="RNA POLYMERASE ECF-TYPE SIGMA FACTO"/>
    <property type="match status" value="1"/>
</dbReference>
<evidence type="ECO:0000259" key="6">
    <source>
        <dbReference type="Pfam" id="PF04542"/>
    </source>
</evidence>